<dbReference type="AlphaFoldDB" id="J3K1J0"/>
<dbReference type="InterPro" id="IPR052396">
    <property type="entry name" value="Meiotic_Drive_Suppr_Kinase"/>
</dbReference>
<accession>J3K1J0</accession>
<dbReference type="SUPFAM" id="SSF56112">
    <property type="entry name" value="Protein kinase-like (PK-like)"/>
    <property type="match status" value="1"/>
</dbReference>
<dbReference type="KEGG" id="cim:CIMG_09057"/>
<keyword evidence="1" id="KW-0175">Coiled coil</keyword>
<dbReference type="GeneID" id="4558265"/>
<evidence type="ECO:0000313" key="4">
    <source>
        <dbReference type="Proteomes" id="UP000001261"/>
    </source>
</evidence>
<dbReference type="RefSeq" id="XP_001239436.2">
    <property type="nucleotide sequence ID" value="XM_001239435.2"/>
</dbReference>
<organism evidence="3 4">
    <name type="scientific">Coccidioides immitis (strain RS)</name>
    <name type="common">Valley fever fungus</name>
    <dbReference type="NCBI Taxonomy" id="246410"/>
    <lineage>
        <taxon>Eukaryota</taxon>
        <taxon>Fungi</taxon>
        <taxon>Dikarya</taxon>
        <taxon>Ascomycota</taxon>
        <taxon>Pezizomycotina</taxon>
        <taxon>Eurotiomycetes</taxon>
        <taxon>Eurotiomycetidae</taxon>
        <taxon>Onygenales</taxon>
        <taxon>Onygenaceae</taxon>
        <taxon>Coccidioides</taxon>
    </lineage>
</organism>
<proteinExistence type="predicted"/>
<keyword evidence="4" id="KW-1185">Reference proteome</keyword>
<dbReference type="PANTHER" id="PTHR37171">
    <property type="entry name" value="SERINE/THREONINE-PROTEIN KINASE YRZF-RELATED"/>
    <property type="match status" value="1"/>
</dbReference>
<name>J3K1J0_COCIM</name>
<dbReference type="InParanoid" id="J3K1J0"/>
<feature type="region of interest" description="Disordered" evidence="2">
    <location>
        <begin position="388"/>
        <end position="475"/>
    </location>
</feature>
<gene>
    <name evidence="3" type="ORF">CIMG_09057</name>
</gene>
<dbReference type="Gene3D" id="1.10.510.10">
    <property type="entry name" value="Transferase(Phosphotransferase) domain 1"/>
    <property type="match status" value="1"/>
</dbReference>
<protein>
    <recommendedName>
        <fullName evidence="5">Protein kinase domain-containing protein</fullName>
    </recommendedName>
</protein>
<feature type="compositionally biased region" description="Polar residues" evidence="2">
    <location>
        <begin position="464"/>
        <end position="475"/>
    </location>
</feature>
<sequence length="725" mass="81867">MEEDELTRLRRLYEEEKRLREEEQRRREAAESNALEAQLRREAAEELARGAQPQTVEQYLEACHSLQLSIQIVTNPALTTQGEPTNPSNRLFPRRIIPWGEDFAMQQEAIWNQLKGSSLFSSQPLFPSQHSLQFVKSYLRPLSSENCLRYFERDVVENPVQTLMDEVYKDSTLRDALGLRGTVTFESHTNLEPSPVPPGATKPRRKARGKGNQADQYCVYRDSGGGHIPVFAIEYKAPHKLRLDELVTGLESEIQPERDVINKNGGNFAFAAKCLAAAIVTQLFSYMIGKGIQYGYVCTGEAFVFLHIPNDDPTIVYFSLCVPSLDVMDDDQTRLHRTAAAQAFAFAIQALSVDPPPASWHDRTTTLDVWPVEYDDVLRDIPETVRKEPRATPYKPQRWKGFKRSPIQTRSRCKPLDSDMVADDDSSSSEEGPPSPSPKHSYRSGRRQALMSPGTRSDKKPNSSRRGQQPVQQRVINNRPFCTQKCLLGLANGGPVDETCPNFEHHGPEHISQQEFQQLIREQLAKDRGPDADCVPLYISGALGSLFKVCLSSHSYTMVAKGMESFDLDRLQHENKIYNRLRSIQGKYVPVCLGMVDLILPYYYDCGVFSHFLFLSWGGQPLAHCMNLLNKQNVTDTVTAAYKEMHKLGVLHCDAAPRNVLHDKHTGTVMIVDFERSELDSREALGPISPNAGNRKRKRVISRQGEDAFARELSSIVTALSRMEK</sequence>
<dbReference type="OrthoDB" id="4199792at2759"/>
<dbReference type="EMBL" id="GG704915">
    <property type="protein sequence ID" value="EAS27853.3"/>
    <property type="molecule type" value="Genomic_DNA"/>
</dbReference>
<dbReference type="Proteomes" id="UP000001261">
    <property type="component" value="Unassembled WGS sequence"/>
</dbReference>
<reference evidence="4" key="2">
    <citation type="journal article" date="2010" name="Genome Res.">
        <title>Population genomic sequencing of Coccidioides fungi reveals recent hybridization and transposon control.</title>
        <authorList>
            <person name="Neafsey D.E."/>
            <person name="Barker B.M."/>
            <person name="Sharpton T.J."/>
            <person name="Stajich J.E."/>
            <person name="Park D.J."/>
            <person name="Whiston E."/>
            <person name="Hung C.-Y."/>
            <person name="McMahan C."/>
            <person name="White J."/>
            <person name="Sykes S."/>
            <person name="Heiman D."/>
            <person name="Young S."/>
            <person name="Zeng Q."/>
            <person name="Abouelleil A."/>
            <person name="Aftuck L."/>
            <person name="Bessette D."/>
            <person name="Brown A."/>
            <person name="FitzGerald M."/>
            <person name="Lui A."/>
            <person name="Macdonald J.P."/>
            <person name="Priest M."/>
            <person name="Orbach M.J."/>
            <person name="Galgiani J.N."/>
            <person name="Kirkland T.N."/>
            <person name="Cole G.T."/>
            <person name="Birren B.W."/>
            <person name="Henn M.R."/>
            <person name="Taylor J.W."/>
            <person name="Rounsley S.D."/>
        </authorList>
    </citation>
    <scope>GENOME REANNOTATION</scope>
    <source>
        <strain evidence="4">RS</strain>
    </source>
</reference>
<dbReference type="PANTHER" id="PTHR37171:SF1">
    <property type="entry name" value="SERINE_THREONINE-PROTEIN KINASE YRZF-RELATED"/>
    <property type="match status" value="1"/>
</dbReference>
<feature type="coiled-coil region" evidence="1">
    <location>
        <begin position="2"/>
        <end position="47"/>
    </location>
</feature>
<dbReference type="OMA" id="LMIVDFE"/>
<reference evidence="4" key="1">
    <citation type="journal article" date="2009" name="Genome Res.">
        <title>Comparative genomic analyses of the human fungal pathogens Coccidioides and their relatives.</title>
        <authorList>
            <person name="Sharpton T.J."/>
            <person name="Stajich J.E."/>
            <person name="Rounsley S.D."/>
            <person name="Gardner M.J."/>
            <person name="Wortman J.R."/>
            <person name="Jordar V.S."/>
            <person name="Maiti R."/>
            <person name="Kodira C.D."/>
            <person name="Neafsey D.E."/>
            <person name="Zeng Q."/>
            <person name="Hung C.-Y."/>
            <person name="McMahan C."/>
            <person name="Muszewska A."/>
            <person name="Grynberg M."/>
            <person name="Mandel M.A."/>
            <person name="Kellner E.M."/>
            <person name="Barker B.M."/>
            <person name="Galgiani J.N."/>
            <person name="Orbach M.J."/>
            <person name="Kirkland T.N."/>
            <person name="Cole G.T."/>
            <person name="Henn M.R."/>
            <person name="Birren B.W."/>
            <person name="Taylor J.W."/>
        </authorList>
    </citation>
    <scope>NUCLEOTIDE SEQUENCE [LARGE SCALE GENOMIC DNA]</scope>
    <source>
        <strain evidence="4">RS</strain>
    </source>
</reference>
<dbReference type="VEuPathDB" id="FungiDB:CIMG_09057"/>
<dbReference type="InterPro" id="IPR011009">
    <property type="entry name" value="Kinase-like_dom_sf"/>
</dbReference>
<evidence type="ECO:0000256" key="2">
    <source>
        <dbReference type="SAM" id="MobiDB-lite"/>
    </source>
</evidence>
<evidence type="ECO:0008006" key="5">
    <source>
        <dbReference type="Google" id="ProtNLM"/>
    </source>
</evidence>
<feature type="region of interest" description="Disordered" evidence="2">
    <location>
        <begin position="187"/>
        <end position="213"/>
    </location>
</feature>
<evidence type="ECO:0000313" key="3">
    <source>
        <dbReference type="EMBL" id="EAS27853.3"/>
    </source>
</evidence>
<evidence type="ECO:0000256" key="1">
    <source>
        <dbReference type="SAM" id="Coils"/>
    </source>
</evidence>